<feature type="transmembrane region" description="Helical" evidence="5">
    <location>
        <begin position="132"/>
        <end position="155"/>
    </location>
</feature>
<evidence type="ECO:0000256" key="2">
    <source>
        <dbReference type="ARBA" id="ARBA00022692"/>
    </source>
</evidence>
<keyword evidence="2 5" id="KW-0812">Transmembrane</keyword>
<dbReference type="InterPro" id="IPR044878">
    <property type="entry name" value="UbiA_sf"/>
</dbReference>
<sequence>MKRKLKAVWELTRAEHGLMYGFGVLIGIVIAGGSSYAVAILGFLIALFIQAGTFALNDYCDLDSDIANRRTDRPLVRGELRKEEALLIAYFTTALGIIFAIILAIILNSFILLLLALILAAFGILYDLRMKAFLAISNIYIAVTMAVPFIFGGLIAGGVDMSLLVLSSIAFLAGFGREVMKDIADVKGDVLRDIKSIARIYGVEKAKTITVLSYSLAVILSVIPFFLVKTTYAFNLAYILVIIAADALFLHVCIKLRKEDVNYNYLRKETLIAIAIGLIAFVSGALVPL</sequence>
<protein>
    <submittedName>
        <fullName evidence="6">Digeranylgeranylglyceryl phosphate synthase</fullName>
        <ecNumber evidence="6">2.5.1.42</ecNumber>
    </submittedName>
</protein>
<dbReference type="Pfam" id="PF01040">
    <property type="entry name" value="UbiA"/>
    <property type="match status" value="1"/>
</dbReference>
<proteinExistence type="predicted"/>
<evidence type="ECO:0000256" key="4">
    <source>
        <dbReference type="ARBA" id="ARBA00023136"/>
    </source>
</evidence>
<feature type="transmembrane region" description="Helical" evidence="5">
    <location>
        <begin position="233"/>
        <end position="254"/>
    </location>
</feature>
<keyword evidence="4 5" id="KW-0472">Membrane</keyword>
<evidence type="ECO:0000313" key="6">
    <source>
        <dbReference type="EMBL" id="QNO54353.1"/>
    </source>
</evidence>
<feature type="transmembrane region" description="Helical" evidence="5">
    <location>
        <begin position="20"/>
        <end position="49"/>
    </location>
</feature>
<dbReference type="PANTHER" id="PTHR42723">
    <property type="entry name" value="CHLOROPHYLL SYNTHASE"/>
    <property type="match status" value="1"/>
</dbReference>
<dbReference type="PANTHER" id="PTHR42723:SF1">
    <property type="entry name" value="CHLOROPHYLL SYNTHASE, CHLOROPLASTIC"/>
    <property type="match status" value="1"/>
</dbReference>
<keyword evidence="6" id="KW-0808">Transferase</keyword>
<dbReference type="InterPro" id="IPR050475">
    <property type="entry name" value="Prenyltransferase_related"/>
</dbReference>
<reference evidence="6" key="1">
    <citation type="submission" date="2020-06" db="EMBL/GenBank/DDBJ databases">
        <title>Unique genomic features of the anaerobic methanotrophic archaea.</title>
        <authorList>
            <person name="Chadwick G.L."/>
            <person name="Skennerton C.T."/>
            <person name="Laso-Perez R."/>
            <person name="Leu A.O."/>
            <person name="Speth D.R."/>
            <person name="Yu H."/>
            <person name="Morgan-Lang C."/>
            <person name="Hatzenpichler R."/>
            <person name="Goudeau D."/>
            <person name="Malmstrom R."/>
            <person name="Brazelton W.J."/>
            <person name="Woyke T."/>
            <person name="Hallam S.J."/>
            <person name="Tyson G.W."/>
            <person name="Wegener G."/>
            <person name="Boetius A."/>
            <person name="Orphan V."/>
        </authorList>
    </citation>
    <scope>NUCLEOTIDE SEQUENCE</scope>
</reference>
<organism evidence="6">
    <name type="scientific">Candidatus Methanophaga sp. ANME-1 ERB7</name>
    <dbReference type="NCBI Taxonomy" id="2759913"/>
    <lineage>
        <taxon>Archaea</taxon>
        <taxon>Methanobacteriati</taxon>
        <taxon>Methanobacteriota</taxon>
        <taxon>Stenosarchaea group</taxon>
        <taxon>Methanomicrobia</taxon>
        <taxon>Candidatus Methanophagales</taxon>
        <taxon>Candidatus Methanophagaceae</taxon>
        <taxon>Candidatus Methanophaga</taxon>
    </lineage>
</organism>
<feature type="transmembrane region" description="Helical" evidence="5">
    <location>
        <begin position="266"/>
        <end position="287"/>
    </location>
</feature>
<feature type="transmembrane region" description="Helical" evidence="5">
    <location>
        <begin position="161"/>
        <end position="180"/>
    </location>
</feature>
<dbReference type="Gene3D" id="1.10.357.140">
    <property type="entry name" value="UbiA prenyltransferase"/>
    <property type="match status" value="1"/>
</dbReference>
<dbReference type="EMBL" id="MT631576">
    <property type="protein sequence ID" value="QNO54353.1"/>
    <property type="molecule type" value="Genomic_DNA"/>
</dbReference>
<evidence type="ECO:0000256" key="1">
    <source>
        <dbReference type="ARBA" id="ARBA00004651"/>
    </source>
</evidence>
<dbReference type="InterPro" id="IPR000537">
    <property type="entry name" value="UbiA_prenyltransferase"/>
</dbReference>
<dbReference type="GO" id="GO:0005886">
    <property type="term" value="C:plasma membrane"/>
    <property type="evidence" value="ECO:0007669"/>
    <property type="project" value="UniProtKB-SubCell"/>
</dbReference>
<dbReference type="AlphaFoldDB" id="A0A7G9Z269"/>
<evidence type="ECO:0000256" key="3">
    <source>
        <dbReference type="ARBA" id="ARBA00022989"/>
    </source>
</evidence>
<dbReference type="Gene3D" id="1.20.120.1780">
    <property type="entry name" value="UbiA prenyltransferase"/>
    <property type="match status" value="1"/>
</dbReference>
<gene>
    <name evidence="6" type="ORF">DIMBOPOO_00026</name>
</gene>
<dbReference type="GO" id="GO:0047295">
    <property type="term" value="F:geranylgeranylglycerol-phosphate geranylgeranyltransferase activity"/>
    <property type="evidence" value="ECO:0007669"/>
    <property type="project" value="UniProtKB-EC"/>
</dbReference>
<evidence type="ECO:0000256" key="5">
    <source>
        <dbReference type="SAM" id="Phobius"/>
    </source>
</evidence>
<name>A0A7G9Z269_9EURY</name>
<feature type="transmembrane region" description="Helical" evidence="5">
    <location>
        <begin position="209"/>
        <end position="227"/>
    </location>
</feature>
<dbReference type="CDD" id="cd13961">
    <property type="entry name" value="PT_UbiA_DGGGPS"/>
    <property type="match status" value="1"/>
</dbReference>
<accession>A0A7G9Z269</accession>
<comment type="subcellular location">
    <subcellularLocation>
        <location evidence="1">Cell membrane</location>
        <topology evidence="1">Multi-pass membrane protein</topology>
    </subcellularLocation>
</comment>
<dbReference type="EC" id="2.5.1.42" evidence="6"/>
<keyword evidence="3 5" id="KW-1133">Transmembrane helix</keyword>
<feature type="transmembrane region" description="Helical" evidence="5">
    <location>
        <begin position="87"/>
        <end position="120"/>
    </location>
</feature>